<dbReference type="EMBL" id="PJLB01000004">
    <property type="protein sequence ID" value="PND05042.1"/>
    <property type="molecule type" value="Genomic_DNA"/>
</dbReference>
<organism evidence="1 2">
    <name type="scientific">Akkermansia muciniphila</name>
    <dbReference type="NCBI Taxonomy" id="239935"/>
    <lineage>
        <taxon>Bacteria</taxon>
        <taxon>Pseudomonadati</taxon>
        <taxon>Verrucomicrobiota</taxon>
        <taxon>Verrucomicrobiia</taxon>
        <taxon>Verrucomicrobiales</taxon>
        <taxon>Akkermansiaceae</taxon>
        <taxon>Akkermansia</taxon>
    </lineage>
</organism>
<accession>A0AAX0WN25</accession>
<reference evidence="1 2" key="1">
    <citation type="journal article" date="2017" name="BMC Genomics">
        <title>Genome sequencing of 39 Akkermansia muciniphila isolates reveals its population structure, genomic and functional diverisity, and global distribution in mammalian gut microbiotas.</title>
        <authorList>
            <person name="Guo X."/>
            <person name="Li S."/>
            <person name="Zhang J."/>
            <person name="Wu F."/>
            <person name="Li X."/>
            <person name="Wu D."/>
            <person name="Zhang M."/>
            <person name="Ou Z."/>
            <person name="Jie Z."/>
            <person name="Yan Q."/>
            <person name="Li P."/>
            <person name="Yi J."/>
            <person name="Peng Y."/>
        </authorList>
    </citation>
    <scope>NUCLEOTIDE SEQUENCE [LARGE SCALE GENOMIC DNA]</scope>
    <source>
        <strain evidence="1 2">GP28</strain>
    </source>
</reference>
<proteinExistence type="predicted"/>
<evidence type="ECO:0008006" key="3">
    <source>
        <dbReference type="Google" id="ProtNLM"/>
    </source>
</evidence>
<name>A0AAX0WN25_9BACT</name>
<evidence type="ECO:0000313" key="1">
    <source>
        <dbReference type="EMBL" id="PND05042.1"/>
    </source>
</evidence>
<dbReference type="GeneID" id="60881799"/>
<gene>
    <name evidence="1" type="ORF">CXT95_01055</name>
</gene>
<dbReference type="Proteomes" id="UP000236075">
    <property type="component" value="Unassembled WGS sequence"/>
</dbReference>
<comment type="caution">
    <text evidence="1">The sequence shown here is derived from an EMBL/GenBank/DDBJ whole genome shotgun (WGS) entry which is preliminary data.</text>
</comment>
<evidence type="ECO:0000313" key="2">
    <source>
        <dbReference type="Proteomes" id="UP000236075"/>
    </source>
</evidence>
<dbReference type="AlphaFoldDB" id="A0AAX0WN25"/>
<dbReference type="RefSeq" id="WP_102747252.1">
    <property type="nucleotide sequence ID" value="NZ_AP021899.1"/>
</dbReference>
<sequence>MPSINITQTDAEVYFNAPEGVDLSALEGCVVALTGNPDIPELIGTPLTALPTQDQLLGLVTQIQPDRGTCCAVLVGMFAGLAKASLAETPGTISVGTPVTITANGTWKAAASGETVYGRAIHNRWEPGKIEIGFVAQYQVAAA</sequence>
<protein>
    <recommendedName>
        <fullName evidence="3">DUF2190 family protein</fullName>
    </recommendedName>
</protein>